<evidence type="ECO:0000313" key="6">
    <source>
        <dbReference type="Proteomes" id="UP000190423"/>
    </source>
</evidence>
<dbReference type="InterPro" id="IPR050768">
    <property type="entry name" value="UPF0353/GerABKA_families"/>
</dbReference>
<protein>
    <submittedName>
        <fullName evidence="5">Ca-activated chloride channel family protein</fullName>
    </submittedName>
</protein>
<dbReference type="InterPro" id="IPR011990">
    <property type="entry name" value="TPR-like_helical_dom_sf"/>
</dbReference>
<dbReference type="SMART" id="SM00028">
    <property type="entry name" value="TPR"/>
    <property type="match status" value="2"/>
</dbReference>
<dbReference type="Proteomes" id="UP000190423">
    <property type="component" value="Unassembled WGS sequence"/>
</dbReference>
<dbReference type="AlphaFoldDB" id="A0A1T4JLJ1"/>
<evidence type="ECO:0000256" key="2">
    <source>
        <dbReference type="SAM" id="MobiDB-lite"/>
    </source>
</evidence>
<feature type="compositionally biased region" description="Polar residues" evidence="2">
    <location>
        <begin position="544"/>
        <end position="559"/>
    </location>
</feature>
<dbReference type="EMBL" id="FUWG01000003">
    <property type="protein sequence ID" value="SJZ31036.1"/>
    <property type="molecule type" value="Genomic_DNA"/>
</dbReference>
<name>A0A1T4JLJ1_TREPO</name>
<feature type="transmembrane region" description="Helical" evidence="3">
    <location>
        <begin position="12"/>
        <end position="35"/>
    </location>
</feature>
<dbReference type="PROSITE" id="PS50234">
    <property type="entry name" value="VWFA"/>
    <property type="match status" value="1"/>
</dbReference>
<keyword evidence="3" id="KW-0812">Transmembrane</keyword>
<dbReference type="Gene3D" id="3.40.50.410">
    <property type="entry name" value="von Willebrand factor, type A domain"/>
    <property type="match status" value="1"/>
</dbReference>
<reference evidence="5 6" key="1">
    <citation type="submission" date="2017-02" db="EMBL/GenBank/DDBJ databases">
        <authorList>
            <person name="Peterson S.W."/>
        </authorList>
    </citation>
    <scope>NUCLEOTIDE SEQUENCE [LARGE SCALE GENOMIC DNA]</scope>
    <source>
        <strain evidence="5 6">ATCC BAA-908</strain>
    </source>
</reference>
<gene>
    <name evidence="5" type="ORF">SAMN02745149_00568</name>
</gene>
<dbReference type="Gene3D" id="1.25.40.10">
    <property type="entry name" value="Tetratricopeptide repeat domain"/>
    <property type="match status" value="1"/>
</dbReference>
<feature type="transmembrane region" description="Helical" evidence="3">
    <location>
        <begin position="65"/>
        <end position="87"/>
    </location>
</feature>
<feature type="region of interest" description="Disordered" evidence="2">
    <location>
        <begin position="537"/>
        <end position="559"/>
    </location>
</feature>
<dbReference type="SMART" id="SM00327">
    <property type="entry name" value="VWA"/>
    <property type="match status" value="1"/>
</dbReference>
<keyword evidence="1" id="KW-0802">TPR repeat</keyword>
<dbReference type="SUPFAM" id="SSF48452">
    <property type="entry name" value="TPR-like"/>
    <property type="match status" value="1"/>
</dbReference>
<dbReference type="RefSeq" id="WP_159446139.1">
    <property type="nucleotide sequence ID" value="NZ_FUWG01000003.1"/>
</dbReference>
<feature type="repeat" description="TPR" evidence="1">
    <location>
        <begin position="458"/>
        <end position="491"/>
    </location>
</feature>
<dbReference type="InterPro" id="IPR002035">
    <property type="entry name" value="VWF_A"/>
</dbReference>
<keyword evidence="3" id="KW-0472">Membrane</keyword>
<dbReference type="PROSITE" id="PS50005">
    <property type="entry name" value="TPR"/>
    <property type="match status" value="1"/>
</dbReference>
<proteinExistence type="predicted"/>
<organism evidence="5 6">
    <name type="scientific">Treponema porcinum</name>
    <dbReference type="NCBI Taxonomy" id="261392"/>
    <lineage>
        <taxon>Bacteria</taxon>
        <taxon>Pseudomonadati</taxon>
        <taxon>Spirochaetota</taxon>
        <taxon>Spirochaetia</taxon>
        <taxon>Spirochaetales</taxon>
        <taxon>Treponemataceae</taxon>
        <taxon>Treponema</taxon>
    </lineage>
</organism>
<dbReference type="PANTHER" id="PTHR22550">
    <property type="entry name" value="SPORE GERMINATION PROTEIN"/>
    <property type="match status" value="1"/>
</dbReference>
<accession>A0A1T4JLJ1</accession>
<dbReference type="InterPro" id="IPR019734">
    <property type="entry name" value="TPR_rpt"/>
</dbReference>
<dbReference type="InterPro" id="IPR036465">
    <property type="entry name" value="vWFA_dom_sf"/>
</dbReference>
<dbReference type="GeneID" id="78315885"/>
<evidence type="ECO:0000256" key="1">
    <source>
        <dbReference type="PROSITE-ProRule" id="PRU00339"/>
    </source>
</evidence>
<dbReference type="SUPFAM" id="SSF53300">
    <property type="entry name" value="vWA-like"/>
    <property type="match status" value="1"/>
</dbReference>
<dbReference type="Pfam" id="PF13519">
    <property type="entry name" value="VWA_2"/>
    <property type="match status" value="1"/>
</dbReference>
<evidence type="ECO:0000256" key="3">
    <source>
        <dbReference type="SAM" id="Phobius"/>
    </source>
</evidence>
<keyword evidence="6" id="KW-1185">Reference proteome</keyword>
<sequence length="559" mass="61152">MMNIDITCQRPNALYLLLFLIPAVIVSVMQCRKIVKKAGFFRLMKDSSAEMGRMRHFSVMMTSRLVFRSLAWIMLVLACSGISWGTYLEPVQKNGSSVCFVFDISYSMNAADAAGGLTRLQAASSYASMLLSHIPSSSVSVVLAKGEGVTVVPLTEDRAVIDSLLTAISPELMSASGTSLGKGVRTALKSFPETSGNANAIWVFTDGDETDGQLEGALGECLRKGVPAYIIGFGSESESRILAGDGKTSVYTALRSEKMKRICENVMTKNKRTKGDTVLVRYVDATEAGSALTLLDYIEKTGGTSAGNDGDDFENNFVSYEVKPVQRYQLFLGLAVMFFALGFIVTEIDPEKIASAFRKTAAVSLVAASFILTSCAENTVQNAGTILSSSWCWYQHKYNSAVAGFLQVAFDAASSGDEITEPYAVYDLAATYLMQNENDAAETRFSSIPDSAPSDIRYASWYNRGIIAYKEGDYDRATECFINALKIDGKKMNAKINLELSMTKAEKDARIRENMLTEVSESQETDTMETSIFQRIKENDRNQWKNSAQTETVSSAADY</sequence>
<evidence type="ECO:0000259" key="4">
    <source>
        <dbReference type="PROSITE" id="PS50234"/>
    </source>
</evidence>
<feature type="domain" description="VWFA" evidence="4">
    <location>
        <begin position="97"/>
        <end position="242"/>
    </location>
</feature>
<evidence type="ECO:0000313" key="5">
    <source>
        <dbReference type="EMBL" id="SJZ31036.1"/>
    </source>
</evidence>
<dbReference type="OrthoDB" id="353431at2"/>
<dbReference type="Pfam" id="PF00515">
    <property type="entry name" value="TPR_1"/>
    <property type="match status" value="1"/>
</dbReference>
<keyword evidence="3" id="KW-1133">Transmembrane helix</keyword>
<dbReference type="PANTHER" id="PTHR22550:SF14">
    <property type="entry name" value="VWFA DOMAIN-CONTAINING PROTEIN"/>
    <property type="match status" value="1"/>
</dbReference>
<dbReference type="STRING" id="261392.SAMN02745149_00568"/>